<evidence type="ECO:0000256" key="1">
    <source>
        <dbReference type="SAM" id="MobiDB-lite"/>
    </source>
</evidence>
<comment type="caution">
    <text evidence="2">The sequence shown here is derived from an EMBL/GenBank/DDBJ whole genome shotgun (WGS) entry which is preliminary data.</text>
</comment>
<name>A0ABQ2R1X1_9ACTN</name>
<gene>
    <name evidence="2" type="ORF">GCM10010140_40380</name>
</gene>
<reference evidence="3" key="1">
    <citation type="journal article" date="2019" name="Int. J. Syst. Evol. Microbiol.">
        <title>The Global Catalogue of Microorganisms (GCM) 10K type strain sequencing project: providing services to taxonomists for standard genome sequencing and annotation.</title>
        <authorList>
            <consortium name="The Broad Institute Genomics Platform"/>
            <consortium name="The Broad Institute Genome Sequencing Center for Infectious Disease"/>
            <person name="Wu L."/>
            <person name="Ma J."/>
        </authorList>
    </citation>
    <scope>NUCLEOTIDE SEQUENCE [LARGE SCALE GENOMIC DNA]</scope>
    <source>
        <strain evidence="3">JCM 3115</strain>
    </source>
</reference>
<accession>A0ABQ2R1X1</accession>
<evidence type="ECO:0000313" key="2">
    <source>
        <dbReference type="EMBL" id="GGQ05935.1"/>
    </source>
</evidence>
<keyword evidence="3" id="KW-1185">Reference proteome</keyword>
<sequence>MPYDQDPGSSPGSFCVPGPVPVSASTEKRDTTWGNKTKIIARILVDRRQAAAQRGVRPHGPEKQKRPRRASELPFGWWQVQDLNLRRLSRRFYST</sequence>
<organism evidence="2 3">
    <name type="scientific">Streptosporangium pseudovulgare</name>
    <dbReference type="NCBI Taxonomy" id="35765"/>
    <lineage>
        <taxon>Bacteria</taxon>
        <taxon>Bacillati</taxon>
        <taxon>Actinomycetota</taxon>
        <taxon>Actinomycetes</taxon>
        <taxon>Streptosporangiales</taxon>
        <taxon>Streptosporangiaceae</taxon>
        <taxon>Streptosporangium</taxon>
    </lineage>
</organism>
<feature type="region of interest" description="Disordered" evidence="1">
    <location>
        <begin position="1"/>
        <end position="31"/>
    </location>
</feature>
<proteinExistence type="predicted"/>
<feature type="region of interest" description="Disordered" evidence="1">
    <location>
        <begin position="50"/>
        <end position="70"/>
    </location>
</feature>
<dbReference type="Proteomes" id="UP000611554">
    <property type="component" value="Unassembled WGS sequence"/>
</dbReference>
<dbReference type="EMBL" id="BMQJ01000009">
    <property type="protein sequence ID" value="GGQ05935.1"/>
    <property type="molecule type" value="Genomic_DNA"/>
</dbReference>
<evidence type="ECO:0000313" key="3">
    <source>
        <dbReference type="Proteomes" id="UP000611554"/>
    </source>
</evidence>
<protein>
    <submittedName>
        <fullName evidence="2">Uncharacterized protein</fullName>
    </submittedName>
</protein>